<organism evidence="2 3">
    <name type="scientific">Saccharopolyspora taberi</name>
    <dbReference type="NCBI Taxonomy" id="60895"/>
    <lineage>
        <taxon>Bacteria</taxon>
        <taxon>Bacillati</taxon>
        <taxon>Actinomycetota</taxon>
        <taxon>Actinomycetes</taxon>
        <taxon>Pseudonocardiales</taxon>
        <taxon>Pseudonocardiaceae</taxon>
        <taxon>Saccharopolyspora</taxon>
    </lineage>
</organism>
<accession>A0ABN3V0W2</accession>
<proteinExistence type="predicted"/>
<gene>
    <name evidence="2" type="ORF">GCM10010470_02490</name>
</gene>
<dbReference type="Proteomes" id="UP001500979">
    <property type="component" value="Unassembled WGS sequence"/>
</dbReference>
<feature type="transmembrane region" description="Helical" evidence="1">
    <location>
        <begin position="33"/>
        <end position="53"/>
    </location>
</feature>
<name>A0ABN3V0W2_9PSEU</name>
<dbReference type="RefSeq" id="WP_344677429.1">
    <property type="nucleotide sequence ID" value="NZ_BAAAUX010000001.1"/>
</dbReference>
<keyword evidence="1" id="KW-0812">Transmembrane</keyword>
<keyword evidence="1" id="KW-1133">Transmembrane helix</keyword>
<reference evidence="2 3" key="1">
    <citation type="journal article" date="2019" name="Int. J. Syst. Evol. Microbiol.">
        <title>The Global Catalogue of Microorganisms (GCM) 10K type strain sequencing project: providing services to taxonomists for standard genome sequencing and annotation.</title>
        <authorList>
            <consortium name="The Broad Institute Genomics Platform"/>
            <consortium name="The Broad Institute Genome Sequencing Center for Infectious Disease"/>
            <person name="Wu L."/>
            <person name="Ma J."/>
        </authorList>
    </citation>
    <scope>NUCLEOTIDE SEQUENCE [LARGE SCALE GENOMIC DNA]</scope>
    <source>
        <strain evidence="2 3">JCM 9383</strain>
    </source>
</reference>
<evidence type="ECO:0000313" key="2">
    <source>
        <dbReference type="EMBL" id="GAA2774138.1"/>
    </source>
</evidence>
<comment type="caution">
    <text evidence="2">The sequence shown here is derived from an EMBL/GenBank/DDBJ whole genome shotgun (WGS) entry which is preliminary data.</text>
</comment>
<protein>
    <submittedName>
        <fullName evidence="2">Uncharacterized protein</fullName>
    </submittedName>
</protein>
<evidence type="ECO:0000256" key="1">
    <source>
        <dbReference type="SAM" id="Phobius"/>
    </source>
</evidence>
<sequence>MTSPSYPRYVQPPTLWAMQEWTGTNEQEVKDFLAAHSIAATTAVAGTTIYLLMGSSSPSYAASTSVVLRNDGDGWSIDPTRTSSIGLAPYEDFYVS</sequence>
<dbReference type="EMBL" id="BAAAUX010000001">
    <property type="protein sequence ID" value="GAA2774138.1"/>
    <property type="molecule type" value="Genomic_DNA"/>
</dbReference>
<keyword evidence="3" id="KW-1185">Reference proteome</keyword>
<evidence type="ECO:0000313" key="3">
    <source>
        <dbReference type="Proteomes" id="UP001500979"/>
    </source>
</evidence>
<keyword evidence="1" id="KW-0472">Membrane</keyword>